<sequence length="92" mass="11018">MIGIRCIILHHCIVVSSHDRHPMYHLASLHRRRHHQFDHCIRCIILYHCIIASSVHMIGIRCIILHHCIVISSHDRHPMYHLASLHRRRQFT</sequence>
<protein>
    <submittedName>
        <fullName evidence="1">Uncharacterized protein</fullName>
    </submittedName>
</protein>
<dbReference type="AlphaFoldDB" id="A0AAV4SSC0"/>
<accession>A0AAV4SSC0</accession>
<gene>
    <name evidence="1" type="ORF">CDAR_376901</name>
</gene>
<organism evidence="1 2">
    <name type="scientific">Caerostris darwini</name>
    <dbReference type="NCBI Taxonomy" id="1538125"/>
    <lineage>
        <taxon>Eukaryota</taxon>
        <taxon>Metazoa</taxon>
        <taxon>Ecdysozoa</taxon>
        <taxon>Arthropoda</taxon>
        <taxon>Chelicerata</taxon>
        <taxon>Arachnida</taxon>
        <taxon>Araneae</taxon>
        <taxon>Araneomorphae</taxon>
        <taxon>Entelegynae</taxon>
        <taxon>Araneoidea</taxon>
        <taxon>Araneidae</taxon>
        <taxon>Caerostris</taxon>
    </lineage>
</organism>
<evidence type="ECO:0000313" key="2">
    <source>
        <dbReference type="Proteomes" id="UP001054837"/>
    </source>
</evidence>
<keyword evidence="2" id="KW-1185">Reference proteome</keyword>
<proteinExistence type="predicted"/>
<reference evidence="1 2" key="1">
    <citation type="submission" date="2021-06" db="EMBL/GenBank/DDBJ databases">
        <title>Caerostris darwini draft genome.</title>
        <authorList>
            <person name="Kono N."/>
            <person name="Arakawa K."/>
        </authorList>
    </citation>
    <scope>NUCLEOTIDE SEQUENCE [LARGE SCALE GENOMIC DNA]</scope>
</reference>
<dbReference type="EMBL" id="BPLQ01008377">
    <property type="protein sequence ID" value="GIY36874.1"/>
    <property type="molecule type" value="Genomic_DNA"/>
</dbReference>
<dbReference type="Proteomes" id="UP001054837">
    <property type="component" value="Unassembled WGS sequence"/>
</dbReference>
<comment type="caution">
    <text evidence="1">The sequence shown here is derived from an EMBL/GenBank/DDBJ whole genome shotgun (WGS) entry which is preliminary data.</text>
</comment>
<evidence type="ECO:0000313" key="1">
    <source>
        <dbReference type="EMBL" id="GIY36874.1"/>
    </source>
</evidence>
<name>A0AAV4SSC0_9ARAC</name>